<dbReference type="GO" id="GO:0016740">
    <property type="term" value="F:transferase activity"/>
    <property type="evidence" value="ECO:0007669"/>
    <property type="project" value="UniProtKB-KW"/>
</dbReference>
<dbReference type="AlphaFoldDB" id="A0A3S0K801"/>
<comment type="caution">
    <text evidence="3">The sequence shown here is derived from an EMBL/GenBank/DDBJ whole genome shotgun (WGS) entry which is preliminary data.</text>
</comment>
<organism evidence="3 4">
    <name type="scientific">Azospirillum griseum</name>
    <dbReference type="NCBI Taxonomy" id="2496639"/>
    <lineage>
        <taxon>Bacteria</taxon>
        <taxon>Pseudomonadati</taxon>
        <taxon>Pseudomonadota</taxon>
        <taxon>Alphaproteobacteria</taxon>
        <taxon>Rhodospirillales</taxon>
        <taxon>Azospirillaceae</taxon>
        <taxon>Azospirillum</taxon>
    </lineage>
</organism>
<dbReference type="InterPro" id="IPR036868">
    <property type="entry name" value="TusA-like_sf"/>
</dbReference>
<feature type="domain" description="UPF0033" evidence="2">
    <location>
        <begin position="19"/>
        <end position="43"/>
    </location>
</feature>
<name>A0A3S0K801_9PROT</name>
<protein>
    <submittedName>
        <fullName evidence="3">Sulfurtransferase TusA family protein</fullName>
    </submittedName>
</protein>
<dbReference type="PANTHER" id="PTHR33279">
    <property type="entry name" value="SULFUR CARRIER PROTEIN YEDF-RELATED"/>
    <property type="match status" value="1"/>
</dbReference>
<gene>
    <name evidence="3" type="ORF">EJ903_00910</name>
</gene>
<keyword evidence="3" id="KW-0808">Transferase</keyword>
<dbReference type="EMBL" id="RXMA01000001">
    <property type="protein sequence ID" value="RTR24366.1"/>
    <property type="molecule type" value="Genomic_DNA"/>
</dbReference>
<sequence length="93" mass="10488">MQESTPDRRGPRAVTVKELDVTGLQCPLPILRTRALLDRMEPGEELVALATDPASVIDFKHFCNTTDNRLLAHETRPHPDHGTLFVYRIRRGG</sequence>
<evidence type="ECO:0000256" key="1">
    <source>
        <dbReference type="ARBA" id="ARBA00008984"/>
    </source>
</evidence>
<dbReference type="OrthoDB" id="9797551at2"/>
<dbReference type="CDD" id="cd00291">
    <property type="entry name" value="SirA_YedF_YeeD"/>
    <property type="match status" value="1"/>
</dbReference>
<dbReference type="PANTHER" id="PTHR33279:SF6">
    <property type="entry name" value="SULFUR CARRIER PROTEIN YEDF-RELATED"/>
    <property type="match status" value="1"/>
</dbReference>
<keyword evidence="4" id="KW-1185">Reference proteome</keyword>
<evidence type="ECO:0000313" key="3">
    <source>
        <dbReference type="EMBL" id="RTR24366.1"/>
    </source>
</evidence>
<dbReference type="Proteomes" id="UP000277007">
    <property type="component" value="Unassembled WGS sequence"/>
</dbReference>
<dbReference type="InterPro" id="IPR001455">
    <property type="entry name" value="TusA-like"/>
</dbReference>
<evidence type="ECO:0000259" key="2">
    <source>
        <dbReference type="PROSITE" id="PS01148"/>
    </source>
</evidence>
<reference evidence="3 4" key="1">
    <citation type="submission" date="2018-12" db="EMBL/GenBank/DDBJ databases">
        <authorList>
            <person name="Yang Y."/>
        </authorList>
    </citation>
    <scope>NUCLEOTIDE SEQUENCE [LARGE SCALE GENOMIC DNA]</scope>
    <source>
        <strain evidence="3 4">L-25-5w-1</strain>
    </source>
</reference>
<comment type="similarity">
    <text evidence="1">Belongs to the sulfur carrier protein TusA family.</text>
</comment>
<evidence type="ECO:0000313" key="4">
    <source>
        <dbReference type="Proteomes" id="UP000277007"/>
    </source>
</evidence>
<dbReference type="SUPFAM" id="SSF64307">
    <property type="entry name" value="SirA-like"/>
    <property type="match status" value="1"/>
</dbReference>
<dbReference type="PROSITE" id="PS01148">
    <property type="entry name" value="UPF0033"/>
    <property type="match status" value="1"/>
</dbReference>
<dbReference type="Gene3D" id="3.30.110.40">
    <property type="entry name" value="TusA-like domain"/>
    <property type="match status" value="1"/>
</dbReference>
<proteinExistence type="inferred from homology"/>
<accession>A0A3S0K801</accession>
<dbReference type="Pfam" id="PF01206">
    <property type="entry name" value="TusA"/>
    <property type="match status" value="1"/>
</dbReference>